<accession>A0ABR8HSP2</accession>
<protein>
    <recommendedName>
        <fullName evidence="3">Transposase</fullName>
    </recommendedName>
</protein>
<evidence type="ECO:0000313" key="2">
    <source>
        <dbReference type="Proteomes" id="UP000636187"/>
    </source>
</evidence>
<reference evidence="1 2" key="1">
    <citation type="journal article" date="2020" name="ISME J.">
        <title>Comparative genomics reveals insights into cyanobacterial evolution and habitat adaptation.</title>
        <authorList>
            <person name="Chen M.Y."/>
            <person name="Teng W.K."/>
            <person name="Zhao L."/>
            <person name="Hu C.X."/>
            <person name="Zhou Y.K."/>
            <person name="Han B.P."/>
            <person name="Song L.R."/>
            <person name="Shu W.S."/>
        </authorList>
    </citation>
    <scope>NUCLEOTIDE SEQUENCE [LARGE SCALE GENOMIC DNA]</scope>
    <source>
        <strain evidence="1 2">FACHB-1344</strain>
    </source>
</reference>
<dbReference type="EMBL" id="JACJSW010000109">
    <property type="protein sequence ID" value="MBD2621776.1"/>
    <property type="molecule type" value="Genomic_DNA"/>
</dbReference>
<proteinExistence type="predicted"/>
<keyword evidence="2" id="KW-1185">Reference proteome</keyword>
<dbReference type="Proteomes" id="UP000636187">
    <property type="component" value="Unassembled WGS sequence"/>
</dbReference>
<dbReference type="RefSeq" id="WP_190721117.1">
    <property type="nucleotide sequence ID" value="NZ_JACJSW010000109.1"/>
</dbReference>
<evidence type="ECO:0008006" key="3">
    <source>
        <dbReference type="Google" id="ProtNLM"/>
    </source>
</evidence>
<organism evidence="1 2">
    <name type="scientific">Microcystis flos-aquae FACHB-1344</name>
    <dbReference type="NCBI Taxonomy" id="2692899"/>
    <lineage>
        <taxon>Bacteria</taxon>
        <taxon>Bacillati</taxon>
        <taxon>Cyanobacteriota</taxon>
        <taxon>Cyanophyceae</taxon>
        <taxon>Oscillatoriophycideae</taxon>
        <taxon>Chroococcales</taxon>
        <taxon>Microcystaceae</taxon>
        <taxon>Microcystis</taxon>
    </lineage>
</organism>
<sequence>MLLKLLSDYLNQVEQAIVQPVGCVSDSVTHRFNNRGGALRRLVNFGFLTELMAA</sequence>
<comment type="caution">
    <text evidence="1">The sequence shown here is derived from an EMBL/GenBank/DDBJ whole genome shotgun (WGS) entry which is preliminary data.</text>
</comment>
<name>A0ABR8HSP2_9CHRO</name>
<gene>
    <name evidence="1" type="ORF">H6G48_08880</name>
</gene>
<evidence type="ECO:0000313" key="1">
    <source>
        <dbReference type="EMBL" id="MBD2621776.1"/>
    </source>
</evidence>